<feature type="binding site" evidence="12">
    <location>
        <position position="41"/>
    </location>
    <ligand>
        <name>S-adenosyl-L-methionine</name>
        <dbReference type="ChEBI" id="CHEBI:59789"/>
    </ligand>
</feature>
<dbReference type="PROSITE" id="PS51686">
    <property type="entry name" value="SAM_MT_RSMB_NOP"/>
    <property type="match status" value="1"/>
</dbReference>
<dbReference type="EMBL" id="JAVDYE010000001">
    <property type="protein sequence ID" value="MDR7381122.1"/>
    <property type="molecule type" value="Genomic_DNA"/>
</dbReference>
<dbReference type="Gene3D" id="3.40.50.150">
    <property type="entry name" value="Vaccinia Virus protein VP39"/>
    <property type="match status" value="1"/>
</dbReference>
<evidence type="ECO:0000256" key="5">
    <source>
        <dbReference type="ARBA" id="ARBA00022490"/>
    </source>
</evidence>
<reference evidence="14 15" key="1">
    <citation type="submission" date="2023-07" db="EMBL/GenBank/DDBJ databases">
        <title>Sequencing the genomes of 1000 actinobacteria strains.</title>
        <authorList>
            <person name="Klenk H.-P."/>
        </authorList>
    </citation>
    <scope>NUCLEOTIDE SEQUENCE [LARGE SCALE GENOMIC DNA]</scope>
    <source>
        <strain evidence="14 15">DSM 45554</strain>
    </source>
</reference>
<dbReference type="PANTHER" id="PTHR11579">
    <property type="entry name" value="PROTEIN-L-ISOASPARTATE O-METHYLTRANSFERASE"/>
    <property type="match status" value="1"/>
</dbReference>
<evidence type="ECO:0000256" key="7">
    <source>
        <dbReference type="ARBA" id="ARBA00022679"/>
    </source>
</evidence>
<dbReference type="InterPro" id="IPR001678">
    <property type="entry name" value="MeTrfase_RsmB-F_NOP2_dom"/>
</dbReference>
<comment type="caution">
    <text evidence="12">Lacks conserved residue(s) required for the propagation of feature annotation.</text>
</comment>
<dbReference type="InterPro" id="IPR029063">
    <property type="entry name" value="SAM-dependent_MTases_sf"/>
</dbReference>
<keyword evidence="5" id="KW-0963">Cytoplasm</keyword>
<name>A0ABU2CIW2_9MICO</name>
<evidence type="ECO:0000256" key="2">
    <source>
        <dbReference type="ARBA" id="ARBA00005369"/>
    </source>
</evidence>
<evidence type="ECO:0000256" key="1">
    <source>
        <dbReference type="ARBA" id="ARBA00004496"/>
    </source>
</evidence>
<comment type="caution">
    <text evidence="14">The sequence shown here is derived from an EMBL/GenBank/DDBJ whole genome shotgun (WGS) entry which is preliminary data.</text>
</comment>
<keyword evidence="12" id="KW-0694">RNA-binding</keyword>
<comment type="similarity">
    <text evidence="2">Belongs to the methyltransferase superfamily. L-isoaspartyl/D-aspartyl protein methyltransferase family.</text>
</comment>
<evidence type="ECO:0000256" key="12">
    <source>
        <dbReference type="PROSITE-ProRule" id="PRU01023"/>
    </source>
</evidence>
<evidence type="ECO:0000256" key="9">
    <source>
        <dbReference type="ARBA" id="ARBA00030757"/>
    </source>
</evidence>
<dbReference type="InterPro" id="IPR000682">
    <property type="entry name" value="PCMT"/>
</dbReference>
<protein>
    <recommendedName>
        <fullName evidence="4">Protein-L-isoaspartate O-methyltransferase</fullName>
        <ecNumber evidence="3">2.1.1.77</ecNumber>
    </recommendedName>
    <alternativeName>
        <fullName evidence="11">L-isoaspartyl protein carboxyl methyltransferase</fullName>
    </alternativeName>
    <alternativeName>
        <fullName evidence="9">Protein L-isoaspartyl methyltransferase</fullName>
    </alternativeName>
    <alternativeName>
        <fullName evidence="10">Protein-beta-aspartate methyltransferase</fullName>
    </alternativeName>
</protein>
<keyword evidence="6 12" id="KW-0489">Methyltransferase</keyword>
<organism evidence="14 15">
    <name type="scientific">Promicromonospora iranensis</name>
    <dbReference type="NCBI Taxonomy" id="1105144"/>
    <lineage>
        <taxon>Bacteria</taxon>
        <taxon>Bacillati</taxon>
        <taxon>Actinomycetota</taxon>
        <taxon>Actinomycetes</taxon>
        <taxon>Micrococcales</taxon>
        <taxon>Promicromonosporaceae</taxon>
        <taxon>Promicromonospora</taxon>
    </lineage>
</organism>
<evidence type="ECO:0000313" key="15">
    <source>
        <dbReference type="Proteomes" id="UP001183585"/>
    </source>
</evidence>
<dbReference type="PANTHER" id="PTHR11579:SF0">
    <property type="entry name" value="PROTEIN-L-ISOASPARTATE(D-ASPARTATE) O-METHYLTRANSFERASE"/>
    <property type="match status" value="1"/>
</dbReference>
<evidence type="ECO:0000256" key="4">
    <source>
        <dbReference type="ARBA" id="ARBA00013346"/>
    </source>
</evidence>
<keyword evidence="15" id="KW-1185">Reference proteome</keyword>
<evidence type="ECO:0000256" key="6">
    <source>
        <dbReference type="ARBA" id="ARBA00022603"/>
    </source>
</evidence>
<dbReference type="CDD" id="cd02440">
    <property type="entry name" value="AdoMet_MTases"/>
    <property type="match status" value="1"/>
</dbReference>
<dbReference type="SUPFAM" id="SSF53335">
    <property type="entry name" value="S-adenosyl-L-methionine-dependent methyltransferases"/>
    <property type="match status" value="1"/>
</dbReference>
<evidence type="ECO:0000256" key="11">
    <source>
        <dbReference type="ARBA" id="ARBA00031350"/>
    </source>
</evidence>
<evidence type="ECO:0000256" key="3">
    <source>
        <dbReference type="ARBA" id="ARBA00011890"/>
    </source>
</evidence>
<evidence type="ECO:0000313" key="14">
    <source>
        <dbReference type="EMBL" id="MDR7381122.1"/>
    </source>
</evidence>
<comment type="subcellular location">
    <subcellularLocation>
        <location evidence="1">Cytoplasm</location>
    </subcellularLocation>
</comment>
<dbReference type="Proteomes" id="UP001183585">
    <property type="component" value="Unassembled WGS sequence"/>
</dbReference>
<evidence type="ECO:0000256" key="8">
    <source>
        <dbReference type="ARBA" id="ARBA00022691"/>
    </source>
</evidence>
<feature type="domain" description="SAM-dependent MTase RsmB/NOP-type" evidence="13">
    <location>
        <begin position="1"/>
        <end position="98"/>
    </location>
</feature>
<accession>A0ABU2CIW2</accession>
<evidence type="ECO:0000256" key="10">
    <source>
        <dbReference type="ARBA" id="ARBA00031323"/>
    </source>
</evidence>
<feature type="binding site" evidence="12">
    <location>
        <position position="69"/>
    </location>
    <ligand>
        <name>S-adenosyl-L-methionine</name>
        <dbReference type="ChEBI" id="CHEBI:59789"/>
    </ligand>
</feature>
<proteinExistence type="inferred from homology"/>
<keyword evidence="7 12" id="KW-0808">Transferase</keyword>
<comment type="similarity">
    <text evidence="12">Belongs to the class I-like SAM-binding methyltransferase superfamily. RsmB/NOP family.</text>
</comment>
<evidence type="ECO:0000259" key="13">
    <source>
        <dbReference type="PROSITE" id="PS51686"/>
    </source>
</evidence>
<dbReference type="Pfam" id="PF01135">
    <property type="entry name" value="PCMT"/>
    <property type="match status" value="1"/>
</dbReference>
<dbReference type="EC" id="2.1.1.77" evidence="3"/>
<sequence>MLHQARVERGMRILEIGAGAGYNAALLAELVGPTGQVVTVDIDPVVVESARAALDTTGYTDRVTVVQADGAEPLGLGLFDRSWSRSGCGTSPRPGSNS</sequence>
<gene>
    <name evidence="14" type="ORF">J2S48_000637</name>
</gene>
<keyword evidence="8 12" id="KW-0949">S-adenosyl-L-methionine</keyword>